<gene>
    <name evidence="1" type="ORF">OFUS_LOCUS11228</name>
</gene>
<dbReference type="AlphaFoldDB" id="A0A8S4NWE5"/>
<accession>A0A8S4NWE5</accession>
<feature type="non-terminal residue" evidence="1">
    <location>
        <position position="1"/>
    </location>
</feature>
<protein>
    <submittedName>
        <fullName evidence="1">Uncharacterized protein</fullName>
    </submittedName>
</protein>
<name>A0A8S4NWE5_OWEFU</name>
<evidence type="ECO:0000313" key="2">
    <source>
        <dbReference type="Proteomes" id="UP000749559"/>
    </source>
</evidence>
<dbReference type="Proteomes" id="UP000749559">
    <property type="component" value="Unassembled WGS sequence"/>
</dbReference>
<organism evidence="1 2">
    <name type="scientific">Owenia fusiformis</name>
    <name type="common">Polychaete worm</name>
    <dbReference type="NCBI Taxonomy" id="6347"/>
    <lineage>
        <taxon>Eukaryota</taxon>
        <taxon>Metazoa</taxon>
        <taxon>Spiralia</taxon>
        <taxon>Lophotrochozoa</taxon>
        <taxon>Annelida</taxon>
        <taxon>Polychaeta</taxon>
        <taxon>Sedentaria</taxon>
        <taxon>Canalipalpata</taxon>
        <taxon>Sabellida</taxon>
        <taxon>Oweniida</taxon>
        <taxon>Oweniidae</taxon>
        <taxon>Owenia</taxon>
    </lineage>
</organism>
<dbReference type="EMBL" id="CAIIXF020000005">
    <property type="protein sequence ID" value="CAH1785125.1"/>
    <property type="molecule type" value="Genomic_DNA"/>
</dbReference>
<proteinExistence type="predicted"/>
<evidence type="ECO:0000313" key="1">
    <source>
        <dbReference type="EMBL" id="CAH1785125.1"/>
    </source>
</evidence>
<keyword evidence="2" id="KW-1185">Reference proteome</keyword>
<feature type="non-terminal residue" evidence="1">
    <location>
        <position position="209"/>
    </location>
</feature>
<sequence>NTQINSEIPNEVQPGFLDSIVDVYSKNVTDANVKYHNLSVDLKKIITTRSKDGSIDLHGFEPAPTKTELFTSLEADLTQIKDLGINADKLRLIAEDSNAYDLIKGDNRVLVENIIKEIKGILLVQADKLKKLRNLTSAKQFTLKKLMKQALDDEHSKGDWTKTKYAQAISVTKTTILQTKECVTHMLQNIDRCGEICSILQSSKHYKIG</sequence>
<reference evidence="1" key="1">
    <citation type="submission" date="2022-03" db="EMBL/GenBank/DDBJ databases">
        <authorList>
            <person name="Martin C."/>
        </authorList>
    </citation>
    <scope>NUCLEOTIDE SEQUENCE</scope>
</reference>
<comment type="caution">
    <text evidence="1">The sequence shown here is derived from an EMBL/GenBank/DDBJ whole genome shotgun (WGS) entry which is preliminary data.</text>
</comment>